<sequence length="88" mass="9801">MNNTTGPSVPSVTLAQFPVERPSEFNANINFLCAVIECELTHLIIAINNKYNPTICTELHNLFELQKSFAKISDELFYALGVANEKQA</sequence>
<gene>
    <name evidence="1" type="ORF">KAM644c_30460</name>
</gene>
<reference evidence="1" key="1">
    <citation type="submission" date="2022-07" db="EMBL/GenBank/DDBJ databases">
        <title>Complete genome sequence of carbapenem-resistant Klebsiella spp. in Japan.</title>
        <authorList>
            <person name="Maehana S."/>
            <person name="Suzuki M."/>
            <person name="Kitasato H."/>
        </authorList>
    </citation>
    <scope>NUCLEOTIDE SEQUENCE</scope>
    <source>
        <strain evidence="1">KAM644</strain>
    </source>
</reference>
<dbReference type="Proteomes" id="UP001058353">
    <property type="component" value="Chromosome"/>
</dbReference>
<dbReference type="RefSeq" id="WP_261901564.1">
    <property type="nucleotide sequence ID" value="NZ_AP026407.1"/>
</dbReference>
<proteinExistence type="predicted"/>
<dbReference type="EMBL" id="AP026407">
    <property type="protein sequence ID" value="BDO13980.1"/>
    <property type="molecule type" value="Genomic_DNA"/>
</dbReference>
<name>A0AAN1Y735_9ENTR</name>
<organism evidence="1 2">
    <name type="scientific">Klebsiella quasipneumoniae subsp. quasipneumoniae</name>
    <dbReference type="NCBI Taxonomy" id="1667327"/>
    <lineage>
        <taxon>Bacteria</taxon>
        <taxon>Pseudomonadati</taxon>
        <taxon>Pseudomonadota</taxon>
        <taxon>Gammaproteobacteria</taxon>
        <taxon>Enterobacterales</taxon>
        <taxon>Enterobacteriaceae</taxon>
        <taxon>Klebsiella/Raoultella group</taxon>
        <taxon>Klebsiella</taxon>
        <taxon>Klebsiella pneumoniae complex</taxon>
    </lineage>
</organism>
<accession>A0AAN1Y735</accession>
<dbReference type="AlphaFoldDB" id="A0AAN1Y735"/>
<evidence type="ECO:0000313" key="1">
    <source>
        <dbReference type="EMBL" id="BDO13980.1"/>
    </source>
</evidence>
<protein>
    <submittedName>
        <fullName evidence="1">Uncharacterized protein</fullName>
    </submittedName>
</protein>
<evidence type="ECO:0000313" key="2">
    <source>
        <dbReference type="Proteomes" id="UP001058353"/>
    </source>
</evidence>